<dbReference type="OrthoDB" id="742916at2759"/>
<evidence type="ECO:0000313" key="3">
    <source>
        <dbReference type="RefSeq" id="XP_030532088.1"/>
    </source>
</evidence>
<proteinExistence type="predicted"/>
<dbReference type="GeneID" id="115742115"/>
<sequence length="512" mass="59177">MVSVKGTSNKLFLNVRNFFAALNLIQAEESGRRRILTASASTESIPRQQWQPQDHQALELQHQIVVENNGCEIFPEDEPTPPDSKWVISIKEKLKQADQDNMACSWTKHSIYRIPHRLKDGEDKAHVPQIVSLGPYHNGKKRLCQMEQHKWRCLHRILRREKHKIALYLDSVKEVEEKARAFYEGTISMSSDEFVEMMVLDGCFMIELFRGAKVGFEDLGYPFDDPIFSTQGSMHSIRRDVIMLENQIPFFILEQLFCLQCRQPDQGGLLAELALLFLDPLKPTDSMEVVPLSDQARLHCLEVFRRSLLGSGPKPEPRVMTPWSEMRQQHIHCVSELRDAGIRFSKRNTDNFWDIQFNSGTLEIPRLVIDDRTRSLFLNLIAFEQCHFNCSDVITSYVIFMDNLINSSEDVGHLQDNGIIEHWLGSEAEVAKLFNRLCQEVVFDINDSYLSTLSARVKDYSSHKRHRWGFLLKHKHFGNPWSIISLIAAFVLLVLTFIQTFYGVYGYYIPGP</sequence>
<dbReference type="PANTHER" id="PTHR31170:SF25">
    <property type="entry name" value="BNAA09G04570D PROTEIN"/>
    <property type="match status" value="1"/>
</dbReference>
<dbReference type="Pfam" id="PF03140">
    <property type="entry name" value="DUF247"/>
    <property type="match status" value="1"/>
</dbReference>
<keyword evidence="1" id="KW-1133">Transmembrane helix</keyword>
<dbReference type="RefSeq" id="XP_030532088.1">
    <property type="nucleotide sequence ID" value="XM_030676228.1"/>
</dbReference>
<keyword evidence="1" id="KW-0812">Transmembrane</keyword>
<evidence type="ECO:0000256" key="1">
    <source>
        <dbReference type="SAM" id="Phobius"/>
    </source>
</evidence>
<gene>
    <name evidence="3" type="primary">LOC115742115</name>
</gene>
<accession>A0A8B8PDH2</accession>
<dbReference type="InterPro" id="IPR004158">
    <property type="entry name" value="DUF247_pln"/>
</dbReference>
<reference evidence="3" key="1">
    <citation type="submission" date="2025-08" db="UniProtKB">
        <authorList>
            <consortium name="RefSeq"/>
        </authorList>
    </citation>
    <scope>IDENTIFICATION</scope>
    <source>
        <tissue evidence="3">Leaf</tissue>
    </source>
</reference>
<dbReference type="PANTHER" id="PTHR31170">
    <property type="entry name" value="BNAC04G53230D PROTEIN"/>
    <property type="match status" value="1"/>
</dbReference>
<dbReference type="KEGG" id="rarg:115742115"/>
<protein>
    <submittedName>
        <fullName evidence="3">UPF0481 protein At3g47200-like</fullName>
    </submittedName>
</protein>
<dbReference type="AlphaFoldDB" id="A0A8B8PDH2"/>
<keyword evidence="1" id="KW-0472">Membrane</keyword>
<organism evidence="2 3">
    <name type="scientific">Rhodamnia argentea</name>
    <dbReference type="NCBI Taxonomy" id="178133"/>
    <lineage>
        <taxon>Eukaryota</taxon>
        <taxon>Viridiplantae</taxon>
        <taxon>Streptophyta</taxon>
        <taxon>Embryophyta</taxon>
        <taxon>Tracheophyta</taxon>
        <taxon>Spermatophyta</taxon>
        <taxon>Magnoliopsida</taxon>
        <taxon>eudicotyledons</taxon>
        <taxon>Gunneridae</taxon>
        <taxon>Pentapetalae</taxon>
        <taxon>rosids</taxon>
        <taxon>malvids</taxon>
        <taxon>Myrtales</taxon>
        <taxon>Myrtaceae</taxon>
        <taxon>Myrtoideae</taxon>
        <taxon>Myrteae</taxon>
        <taxon>Australasian group</taxon>
        <taxon>Rhodamnia</taxon>
    </lineage>
</organism>
<name>A0A8B8PDH2_9MYRT</name>
<keyword evidence="2" id="KW-1185">Reference proteome</keyword>
<feature type="transmembrane region" description="Helical" evidence="1">
    <location>
        <begin position="483"/>
        <end position="508"/>
    </location>
</feature>
<evidence type="ECO:0000313" key="2">
    <source>
        <dbReference type="Proteomes" id="UP000827889"/>
    </source>
</evidence>
<dbReference type="Proteomes" id="UP000827889">
    <property type="component" value="Chromosome 11"/>
</dbReference>